<evidence type="ECO:0000313" key="9">
    <source>
        <dbReference type="EMBL" id="KIV79378.1"/>
    </source>
</evidence>
<keyword evidence="5" id="KW-0862">Zinc</keyword>
<dbReference type="Pfam" id="PF04082">
    <property type="entry name" value="Fungal_trans"/>
    <property type="match status" value="1"/>
</dbReference>
<comment type="subcellular location">
    <subcellularLocation>
        <location evidence="1">Nucleus</location>
    </subcellularLocation>
</comment>
<dbReference type="HOGENOM" id="CLU_020127_0_0_1"/>
<evidence type="ECO:0000256" key="1">
    <source>
        <dbReference type="ARBA" id="ARBA00004123"/>
    </source>
</evidence>
<dbReference type="InterPro" id="IPR007219">
    <property type="entry name" value="XnlR_reg_dom"/>
</dbReference>
<evidence type="ECO:0000256" key="7">
    <source>
        <dbReference type="SAM" id="MobiDB-lite"/>
    </source>
</evidence>
<keyword evidence="2" id="KW-0479">Metal-binding</keyword>
<protein>
    <recommendedName>
        <fullName evidence="8">Xylanolytic transcriptional activator regulatory domain-containing protein</fullName>
    </recommendedName>
</protein>
<evidence type="ECO:0000259" key="8">
    <source>
        <dbReference type="Pfam" id="PF04082"/>
    </source>
</evidence>
<evidence type="ECO:0000256" key="3">
    <source>
        <dbReference type="ARBA" id="ARBA00022737"/>
    </source>
</evidence>
<dbReference type="GO" id="GO:0006351">
    <property type="term" value="P:DNA-templated transcription"/>
    <property type="evidence" value="ECO:0007669"/>
    <property type="project" value="InterPro"/>
</dbReference>
<keyword evidence="6" id="KW-0539">Nucleus</keyword>
<keyword evidence="4" id="KW-0863">Zinc-finger</keyword>
<evidence type="ECO:0000313" key="10">
    <source>
        <dbReference type="Proteomes" id="UP000053599"/>
    </source>
</evidence>
<dbReference type="Proteomes" id="UP000053599">
    <property type="component" value="Unassembled WGS sequence"/>
</dbReference>
<evidence type="ECO:0000256" key="4">
    <source>
        <dbReference type="ARBA" id="ARBA00022771"/>
    </source>
</evidence>
<feature type="compositionally biased region" description="Polar residues" evidence="7">
    <location>
        <begin position="39"/>
        <end position="53"/>
    </location>
</feature>
<sequence length="710" mass="79329">MFKTALTLMQEQNAAAHVSTDSGLHLLSPHNQPGMVAPPQSQSQLSPNGAYGNTTSSTEASSSKVSGAEPPGFQVQLGINAFAGTLGDNGDVTDSNLSVGALPTIARTNTFQYEVPNFALRDDTFLEAFFLPEPDFNFPEFDTTLTQWAQTESWNDVGRHQRNLPLGSQPQDWRSIPSASSSTEKDTVTPREVSYALALQVTENDIDRFKSKMQAIDTFGILENFSFPRRARIVRSLTAYFEYFDPHTPFIHHATFSIGEAHPALVLAMLAIGSLHLFEHQCAHTAYEASCNLLHHYGKGVQYVTESESFEFWPIQATLLCIQFGSFGNDQILFQRSQAQFATVSVMLRAGLDVLDEKRLRYSQDPDWATWSFLETYSRLACWACSLCAIVLALDPHATFIFTHQVCELPMPQEEVFWRAGSAGEWDSLAGPASLENNTTALSQLSRSILQGEAINHKISSYGLLTLIGWILSYICNHERLSLGVFGKIEPSFVAKIERALTTWEGLFRAHPLANQVSYEQANCLLTDCLSLLSCAYYHLYLGDGLRLLKSLATEETPRDWEENATSCLNFAAQPNGLKAVRYAAQSWLIRAKMGLAQLHLTAGLTFGGQYFVTAYEGGHSHPVLLASVKPRESRQPDGYDPRIRHTLRRHFPELEEQGMECQDPKSRALAPLIFHCQLMHPKIFMHYELLERRLNRFSAKVAVLWPTTS</sequence>
<name>A0A0D1YX48_9EURO</name>
<evidence type="ECO:0000256" key="2">
    <source>
        <dbReference type="ARBA" id="ARBA00022723"/>
    </source>
</evidence>
<dbReference type="GO" id="GO:0000978">
    <property type="term" value="F:RNA polymerase II cis-regulatory region sequence-specific DNA binding"/>
    <property type="evidence" value="ECO:0007669"/>
    <property type="project" value="InterPro"/>
</dbReference>
<feature type="region of interest" description="Disordered" evidence="7">
    <location>
        <begin position="23"/>
        <end position="69"/>
    </location>
</feature>
<organism evidence="9 10">
    <name type="scientific">Exophiala sideris</name>
    <dbReference type="NCBI Taxonomy" id="1016849"/>
    <lineage>
        <taxon>Eukaryota</taxon>
        <taxon>Fungi</taxon>
        <taxon>Dikarya</taxon>
        <taxon>Ascomycota</taxon>
        <taxon>Pezizomycotina</taxon>
        <taxon>Eurotiomycetes</taxon>
        <taxon>Chaetothyriomycetidae</taxon>
        <taxon>Chaetothyriales</taxon>
        <taxon>Herpotrichiellaceae</taxon>
        <taxon>Exophiala</taxon>
    </lineage>
</organism>
<dbReference type="EMBL" id="KN846953">
    <property type="protein sequence ID" value="KIV79378.1"/>
    <property type="molecule type" value="Genomic_DNA"/>
</dbReference>
<feature type="region of interest" description="Disordered" evidence="7">
    <location>
        <begin position="159"/>
        <end position="187"/>
    </location>
</feature>
<dbReference type="GO" id="GO:0000981">
    <property type="term" value="F:DNA-binding transcription factor activity, RNA polymerase II-specific"/>
    <property type="evidence" value="ECO:0007669"/>
    <property type="project" value="InterPro"/>
</dbReference>
<dbReference type="STRING" id="1016849.A0A0D1YX48"/>
<dbReference type="GO" id="GO:0000785">
    <property type="term" value="C:chromatin"/>
    <property type="evidence" value="ECO:0007669"/>
    <property type="project" value="TreeGrafter"/>
</dbReference>
<dbReference type="GO" id="GO:0005634">
    <property type="term" value="C:nucleus"/>
    <property type="evidence" value="ECO:0007669"/>
    <property type="project" value="UniProtKB-SubCell"/>
</dbReference>
<feature type="compositionally biased region" description="Low complexity" evidence="7">
    <location>
        <begin position="54"/>
        <end position="66"/>
    </location>
</feature>
<evidence type="ECO:0000256" key="6">
    <source>
        <dbReference type="ARBA" id="ARBA00023242"/>
    </source>
</evidence>
<dbReference type="PANTHER" id="PTHR40626:SF34">
    <property type="entry name" value="ZINC FINGER PROTEIN YGR067C"/>
    <property type="match status" value="1"/>
</dbReference>
<dbReference type="PANTHER" id="PTHR40626">
    <property type="entry name" value="MIP31509P"/>
    <property type="match status" value="1"/>
</dbReference>
<evidence type="ECO:0000256" key="5">
    <source>
        <dbReference type="ARBA" id="ARBA00022833"/>
    </source>
</evidence>
<keyword evidence="3" id="KW-0677">Repeat</keyword>
<reference evidence="9 10" key="1">
    <citation type="submission" date="2015-01" db="EMBL/GenBank/DDBJ databases">
        <title>The Genome Sequence of Exophiala sideris CBS121828.</title>
        <authorList>
            <consortium name="The Broad Institute Genomics Platform"/>
            <person name="Cuomo C."/>
            <person name="de Hoog S."/>
            <person name="Gorbushina A."/>
            <person name="Stielow B."/>
            <person name="Teixiera M."/>
            <person name="Abouelleil A."/>
            <person name="Chapman S.B."/>
            <person name="Priest M."/>
            <person name="Young S.K."/>
            <person name="Wortman J."/>
            <person name="Nusbaum C."/>
            <person name="Birren B."/>
        </authorList>
    </citation>
    <scope>NUCLEOTIDE SEQUENCE [LARGE SCALE GENOMIC DNA]</scope>
    <source>
        <strain evidence="9 10">CBS 121828</strain>
    </source>
</reference>
<dbReference type="GO" id="GO:0008270">
    <property type="term" value="F:zinc ion binding"/>
    <property type="evidence" value="ECO:0007669"/>
    <property type="project" value="UniProtKB-KW"/>
</dbReference>
<accession>A0A0D1YX48</accession>
<proteinExistence type="predicted"/>
<feature type="compositionally biased region" description="Polar residues" evidence="7">
    <location>
        <begin position="166"/>
        <end position="182"/>
    </location>
</feature>
<gene>
    <name evidence="9" type="ORF">PV11_06941</name>
</gene>
<dbReference type="CDD" id="cd12148">
    <property type="entry name" value="fungal_TF_MHR"/>
    <property type="match status" value="1"/>
</dbReference>
<dbReference type="InterPro" id="IPR051059">
    <property type="entry name" value="VerF-like"/>
</dbReference>
<dbReference type="AlphaFoldDB" id="A0A0D1YX48"/>
<feature type="domain" description="Xylanolytic transcriptional activator regulatory" evidence="8">
    <location>
        <begin position="237"/>
        <end position="469"/>
    </location>
</feature>
<dbReference type="OrthoDB" id="4157142at2759"/>